<dbReference type="SUPFAM" id="SSF53448">
    <property type="entry name" value="Nucleotide-diphospho-sugar transferases"/>
    <property type="match status" value="1"/>
</dbReference>
<dbReference type="Pfam" id="PF22640">
    <property type="entry name" value="ManC_GMP_beta-helix"/>
    <property type="match status" value="1"/>
</dbReference>
<dbReference type="AlphaFoldDB" id="A0A1F6NEJ0"/>
<evidence type="ECO:0000259" key="1">
    <source>
        <dbReference type="Pfam" id="PF00483"/>
    </source>
</evidence>
<comment type="caution">
    <text evidence="3">The sequence shown here is derived from an EMBL/GenBank/DDBJ whole genome shotgun (WGS) entry which is preliminary data.</text>
</comment>
<dbReference type="SUPFAM" id="SSF159283">
    <property type="entry name" value="Guanosine diphospho-D-mannose pyrophosphorylase/mannose-6-phosphate isomerase linker domain"/>
    <property type="match status" value="1"/>
</dbReference>
<dbReference type="InterPro" id="IPR005835">
    <property type="entry name" value="NTP_transferase_dom"/>
</dbReference>
<dbReference type="Proteomes" id="UP000176300">
    <property type="component" value="Unassembled WGS sequence"/>
</dbReference>
<evidence type="ECO:0000313" key="4">
    <source>
        <dbReference type="Proteomes" id="UP000176300"/>
    </source>
</evidence>
<feature type="domain" description="Nucleotidyl transferase" evidence="1">
    <location>
        <begin position="4"/>
        <end position="275"/>
    </location>
</feature>
<sequence length="350" mass="40117">MRIIIFAGGAGTRLWPLSRKNSPKQFGTFVGDKSTLQMAVDRVRSFGIENVYISTNENYADIIKTQIPELPEKNILLEPVRRDLAAAVGLSLLRVKESGYDGTIAILWADHLMKNEDKFVEALNKGEGLIAENSNRFVFLGEKPRFANHNLGWIRLGNKKESNEFEFLEWKYRPELEDCEKMFESGEWVWNPGYFIFNIDFVLDLYKELMPYMYDDLKKMSGDYGKIKELYHTLEAISFDDAILEKIDKTQATVLKVDLEWSDPGTLYALKEAIEPDKHKNCEQGLVLSHNTTDSFICNEDRDKLIAVIGLEGMMVVNTKEALLVCHKDDVPEVKELLKKVEDKGLSKFL</sequence>
<dbReference type="STRING" id="1798697.A2373_03070"/>
<dbReference type="InterPro" id="IPR051161">
    <property type="entry name" value="Mannose-6P_isomerase_type2"/>
</dbReference>
<dbReference type="Gene3D" id="3.90.550.10">
    <property type="entry name" value="Spore Coat Polysaccharide Biosynthesis Protein SpsA, Chain A"/>
    <property type="match status" value="1"/>
</dbReference>
<evidence type="ECO:0000313" key="3">
    <source>
        <dbReference type="EMBL" id="OGH82386.1"/>
    </source>
</evidence>
<feature type="domain" description="MannoseP isomerase/GMP-like beta-helix" evidence="2">
    <location>
        <begin position="292"/>
        <end position="340"/>
    </location>
</feature>
<protein>
    <submittedName>
        <fullName evidence="3">Uncharacterized protein</fullName>
    </submittedName>
</protein>
<dbReference type="EMBL" id="MFQS01000042">
    <property type="protein sequence ID" value="OGH82386.1"/>
    <property type="molecule type" value="Genomic_DNA"/>
</dbReference>
<dbReference type="GO" id="GO:0009298">
    <property type="term" value="P:GDP-mannose biosynthetic process"/>
    <property type="evidence" value="ECO:0007669"/>
    <property type="project" value="TreeGrafter"/>
</dbReference>
<gene>
    <name evidence="3" type="ORF">A2373_03070</name>
</gene>
<dbReference type="PANTHER" id="PTHR46390:SF1">
    <property type="entry name" value="MANNOSE-1-PHOSPHATE GUANYLYLTRANSFERASE"/>
    <property type="match status" value="1"/>
</dbReference>
<dbReference type="Pfam" id="PF00483">
    <property type="entry name" value="NTP_transferase"/>
    <property type="match status" value="1"/>
</dbReference>
<dbReference type="PANTHER" id="PTHR46390">
    <property type="entry name" value="MANNOSE-1-PHOSPHATE GUANYLYLTRANSFERASE"/>
    <property type="match status" value="1"/>
</dbReference>
<organism evidence="3 4">
    <name type="scientific">Candidatus Magasanikbacteria bacterium RIFOXYB1_FULL_40_15</name>
    <dbReference type="NCBI Taxonomy" id="1798697"/>
    <lineage>
        <taxon>Bacteria</taxon>
        <taxon>Candidatus Magasanikiibacteriota</taxon>
    </lineage>
</organism>
<dbReference type="InterPro" id="IPR054566">
    <property type="entry name" value="ManC/GMP-like_b-helix"/>
</dbReference>
<accession>A0A1F6NEJ0</accession>
<dbReference type="InterPro" id="IPR029044">
    <property type="entry name" value="Nucleotide-diphossugar_trans"/>
</dbReference>
<proteinExistence type="predicted"/>
<dbReference type="GO" id="GO:0004475">
    <property type="term" value="F:mannose-1-phosphate guanylyltransferase (GTP) activity"/>
    <property type="evidence" value="ECO:0007669"/>
    <property type="project" value="TreeGrafter"/>
</dbReference>
<reference evidence="3 4" key="1">
    <citation type="journal article" date="2016" name="Nat. Commun.">
        <title>Thousands of microbial genomes shed light on interconnected biogeochemical processes in an aquifer system.</title>
        <authorList>
            <person name="Anantharaman K."/>
            <person name="Brown C.T."/>
            <person name="Hug L.A."/>
            <person name="Sharon I."/>
            <person name="Castelle C.J."/>
            <person name="Probst A.J."/>
            <person name="Thomas B.C."/>
            <person name="Singh A."/>
            <person name="Wilkins M.J."/>
            <person name="Karaoz U."/>
            <person name="Brodie E.L."/>
            <person name="Williams K.H."/>
            <person name="Hubbard S.S."/>
            <person name="Banfield J.F."/>
        </authorList>
    </citation>
    <scope>NUCLEOTIDE SEQUENCE [LARGE SCALE GENOMIC DNA]</scope>
</reference>
<evidence type="ECO:0000259" key="2">
    <source>
        <dbReference type="Pfam" id="PF22640"/>
    </source>
</evidence>
<name>A0A1F6NEJ0_9BACT</name>